<reference evidence="10" key="1">
    <citation type="submission" date="2019-01" db="EMBL/GenBank/DDBJ databases">
        <title>Draft genomes of a novel of Sporanaerobacter strains.</title>
        <authorList>
            <person name="Ma S."/>
        </authorList>
    </citation>
    <scope>NUCLEOTIDE SEQUENCE [LARGE SCALE GENOMIC DNA]</scope>
    <source>
        <strain evidence="10">NJN-17</strain>
    </source>
</reference>
<feature type="domain" description="PTS EIIB type-4" evidence="8">
    <location>
        <begin position="1"/>
        <end position="154"/>
    </location>
</feature>
<protein>
    <submittedName>
        <fullName evidence="9">PTS mannose/fructose/sorbose transporter subunit IIB</fullName>
    </submittedName>
</protein>
<keyword evidence="5" id="KW-0808">Transferase</keyword>
<dbReference type="GO" id="GO:0016301">
    <property type="term" value="F:kinase activity"/>
    <property type="evidence" value="ECO:0007669"/>
    <property type="project" value="UniProtKB-KW"/>
</dbReference>
<dbReference type="Proteomes" id="UP000287969">
    <property type="component" value="Chromosome"/>
</dbReference>
<dbReference type="InterPro" id="IPR036667">
    <property type="entry name" value="PTS_IIB_sorbose-sp_sf"/>
</dbReference>
<gene>
    <name evidence="9" type="ORF">EQM13_13450</name>
</gene>
<keyword evidence="4" id="KW-0762">Sugar transport</keyword>
<dbReference type="GO" id="GO:0005737">
    <property type="term" value="C:cytoplasm"/>
    <property type="evidence" value="ECO:0007669"/>
    <property type="project" value="UniProtKB-SubCell"/>
</dbReference>
<evidence type="ECO:0000313" key="9">
    <source>
        <dbReference type="EMBL" id="QAT62498.1"/>
    </source>
</evidence>
<name>A0A410QF97_9FIRM</name>
<dbReference type="OrthoDB" id="9788818at2"/>
<dbReference type="AlphaFoldDB" id="A0A410QF97"/>
<evidence type="ECO:0000256" key="6">
    <source>
        <dbReference type="ARBA" id="ARBA00022683"/>
    </source>
</evidence>
<evidence type="ECO:0000256" key="4">
    <source>
        <dbReference type="ARBA" id="ARBA00022597"/>
    </source>
</evidence>
<accession>A0A410QF97</accession>
<evidence type="ECO:0000256" key="7">
    <source>
        <dbReference type="ARBA" id="ARBA00022777"/>
    </source>
</evidence>
<dbReference type="GO" id="GO:0008982">
    <property type="term" value="F:protein-N(PI)-phosphohistidine-sugar phosphotransferase activity"/>
    <property type="evidence" value="ECO:0007669"/>
    <property type="project" value="InterPro"/>
</dbReference>
<evidence type="ECO:0000256" key="5">
    <source>
        <dbReference type="ARBA" id="ARBA00022679"/>
    </source>
</evidence>
<dbReference type="KEGG" id="spoa:EQM13_13450"/>
<evidence type="ECO:0000256" key="3">
    <source>
        <dbReference type="ARBA" id="ARBA00022490"/>
    </source>
</evidence>
<keyword evidence="7" id="KW-0418">Kinase</keyword>
<sequence length="154" mass="17482">MPIVFSRVEERLIHGQVSTAWAQAINFDTFVVVDNDSAKNEMLKDLLEMACPRGKKLCVFDENDAIEQINNISRKMFIIAKSPITFLNLIKNGVKITNLNIGSIHFKPGKKEIFKTVYVSEEELDALREITDMGIVCEIQKLPTESKKNILDLI</sequence>
<evidence type="ECO:0000256" key="2">
    <source>
        <dbReference type="ARBA" id="ARBA00022448"/>
    </source>
</evidence>
<dbReference type="GO" id="GO:0009401">
    <property type="term" value="P:phosphoenolpyruvate-dependent sugar phosphotransferase system"/>
    <property type="evidence" value="ECO:0007669"/>
    <property type="project" value="UniProtKB-KW"/>
</dbReference>
<evidence type="ECO:0000256" key="1">
    <source>
        <dbReference type="ARBA" id="ARBA00004496"/>
    </source>
</evidence>
<comment type="subcellular location">
    <subcellularLocation>
        <location evidence="1">Cytoplasm</location>
    </subcellularLocation>
</comment>
<dbReference type="Pfam" id="PF03830">
    <property type="entry name" value="PTSIIB_sorb"/>
    <property type="match status" value="1"/>
</dbReference>
<dbReference type="EMBL" id="CP035282">
    <property type="protein sequence ID" value="QAT62498.1"/>
    <property type="molecule type" value="Genomic_DNA"/>
</dbReference>
<dbReference type="InterPro" id="IPR004720">
    <property type="entry name" value="PTS_IIB_sorbose-sp"/>
</dbReference>
<organism evidence="9 10">
    <name type="scientific">Acidilutibacter cellobiosedens</name>
    <dbReference type="NCBI Taxonomy" id="2507161"/>
    <lineage>
        <taxon>Bacteria</taxon>
        <taxon>Bacillati</taxon>
        <taxon>Bacillota</taxon>
        <taxon>Tissierellia</taxon>
        <taxon>Tissierellales</taxon>
        <taxon>Acidilutibacteraceae</taxon>
        <taxon>Acidilutibacter</taxon>
    </lineage>
</organism>
<keyword evidence="6" id="KW-0598">Phosphotransferase system</keyword>
<dbReference type="PROSITE" id="PS51101">
    <property type="entry name" value="PTS_EIIB_TYPE_4"/>
    <property type="match status" value="1"/>
</dbReference>
<evidence type="ECO:0000313" key="10">
    <source>
        <dbReference type="Proteomes" id="UP000287969"/>
    </source>
</evidence>
<keyword evidence="3" id="KW-0963">Cytoplasm</keyword>
<dbReference type="SUPFAM" id="SSF52728">
    <property type="entry name" value="PTS IIb component"/>
    <property type="match status" value="1"/>
</dbReference>
<keyword evidence="2" id="KW-0813">Transport</keyword>
<keyword evidence="10" id="KW-1185">Reference proteome</keyword>
<evidence type="ECO:0000259" key="8">
    <source>
        <dbReference type="PROSITE" id="PS51101"/>
    </source>
</evidence>
<dbReference type="RefSeq" id="WP_114218558.1">
    <property type="nucleotide sequence ID" value="NZ_CP035282.1"/>
</dbReference>
<proteinExistence type="predicted"/>
<dbReference type="Gene3D" id="3.40.35.10">
    <property type="entry name" value="Phosphotransferase system, sorbose subfamily IIB component"/>
    <property type="match status" value="1"/>
</dbReference>